<accession>A0A396JJM7</accession>
<proteinExistence type="predicted"/>
<gene>
    <name evidence="1" type="ORF">MtrunA17_Chr1g0165471</name>
</gene>
<comment type="caution">
    <text evidence="1">The sequence shown here is derived from an EMBL/GenBank/DDBJ whole genome shotgun (WGS) entry which is preliminary data.</text>
</comment>
<dbReference type="Gramene" id="rna1992">
    <property type="protein sequence ID" value="RHN78436.1"/>
    <property type="gene ID" value="gene1992"/>
</dbReference>
<dbReference type="EMBL" id="PSQE01000001">
    <property type="protein sequence ID" value="RHN78436.1"/>
    <property type="molecule type" value="Genomic_DNA"/>
</dbReference>
<reference evidence="1" key="1">
    <citation type="journal article" date="2018" name="Nat. Plants">
        <title>Whole-genome landscape of Medicago truncatula symbiotic genes.</title>
        <authorList>
            <person name="Pecrix Y."/>
            <person name="Gamas P."/>
            <person name="Carrere S."/>
        </authorList>
    </citation>
    <scope>NUCLEOTIDE SEQUENCE</scope>
    <source>
        <tissue evidence="1">Leaves</tissue>
    </source>
</reference>
<dbReference type="Proteomes" id="UP000265566">
    <property type="component" value="Chromosome 1"/>
</dbReference>
<evidence type="ECO:0000313" key="1">
    <source>
        <dbReference type="EMBL" id="RHN78436.1"/>
    </source>
</evidence>
<sequence length="41" mass="4519">MSLCLGKEEEYPYSESCSLRLLRDMTPDASHASSGVVRAQT</sequence>
<organism evidence="1">
    <name type="scientific">Medicago truncatula</name>
    <name type="common">Barrel medic</name>
    <name type="synonym">Medicago tribuloides</name>
    <dbReference type="NCBI Taxonomy" id="3880"/>
    <lineage>
        <taxon>Eukaryota</taxon>
        <taxon>Viridiplantae</taxon>
        <taxon>Streptophyta</taxon>
        <taxon>Embryophyta</taxon>
        <taxon>Tracheophyta</taxon>
        <taxon>Spermatophyta</taxon>
        <taxon>Magnoliopsida</taxon>
        <taxon>eudicotyledons</taxon>
        <taxon>Gunneridae</taxon>
        <taxon>Pentapetalae</taxon>
        <taxon>rosids</taxon>
        <taxon>fabids</taxon>
        <taxon>Fabales</taxon>
        <taxon>Fabaceae</taxon>
        <taxon>Papilionoideae</taxon>
        <taxon>50 kb inversion clade</taxon>
        <taxon>NPAAA clade</taxon>
        <taxon>Hologalegina</taxon>
        <taxon>IRL clade</taxon>
        <taxon>Trifolieae</taxon>
        <taxon>Medicago</taxon>
    </lineage>
</organism>
<dbReference type="AlphaFoldDB" id="A0A396JJM7"/>
<protein>
    <submittedName>
        <fullName evidence="1">Uncharacterized protein</fullName>
    </submittedName>
</protein>
<name>A0A396JJM7_MEDTR</name>